<name>A0A0P1B5A4_PLAHL</name>
<evidence type="ECO:0000313" key="1">
    <source>
        <dbReference type="EMBL" id="CEG49230.1"/>
    </source>
</evidence>
<dbReference type="RefSeq" id="XP_024585599.1">
    <property type="nucleotide sequence ID" value="XM_024720396.1"/>
</dbReference>
<dbReference type="Proteomes" id="UP000054928">
    <property type="component" value="Unassembled WGS sequence"/>
</dbReference>
<proteinExistence type="predicted"/>
<organism evidence="1 2">
    <name type="scientific">Plasmopara halstedii</name>
    <name type="common">Downy mildew of sunflower</name>
    <dbReference type="NCBI Taxonomy" id="4781"/>
    <lineage>
        <taxon>Eukaryota</taxon>
        <taxon>Sar</taxon>
        <taxon>Stramenopiles</taxon>
        <taxon>Oomycota</taxon>
        <taxon>Peronosporomycetes</taxon>
        <taxon>Peronosporales</taxon>
        <taxon>Peronosporaceae</taxon>
        <taxon>Plasmopara</taxon>
    </lineage>
</organism>
<dbReference type="GeneID" id="36402057"/>
<evidence type="ECO:0000313" key="2">
    <source>
        <dbReference type="Proteomes" id="UP000054928"/>
    </source>
</evidence>
<keyword evidence="2" id="KW-1185">Reference proteome</keyword>
<accession>A0A0P1B5A4</accession>
<protein>
    <submittedName>
        <fullName evidence="1">Uncharacterized protein</fullName>
    </submittedName>
</protein>
<reference evidence="2" key="1">
    <citation type="submission" date="2014-09" db="EMBL/GenBank/DDBJ databases">
        <authorList>
            <person name="Sharma Rahul"/>
            <person name="Thines Marco"/>
        </authorList>
    </citation>
    <scope>NUCLEOTIDE SEQUENCE [LARGE SCALE GENOMIC DNA]</scope>
</reference>
<dbReference type="AlphaFoldDB" id="A0A0P1B5A4"/>
<sequence length="77" mass="8325">MGAQGVLHGPVQIGDWLHLFCCATKFRAKPCNDRVPPGTSPHEAAYTISSNALSYNIALVDIEAHANDKRVKFGCQS</sequence>
<dbReference type="EMBL" id="CCYD01003042">
    <property type="protein sequence ID" value="CEG49230.1"/>
    <property type="molecule type" value="Genomic_DNA"/>
</dbReference>